<proteinExistence type="predicted"/>
<comment type="caution">
    <text evidence="2">The sequence shown here is derived from an EMBL/GenBank/DDBJ whole genome shotgun (WGS) entry which is preliminary data.</text>
</comment>
<accession>A0ABT4THW3</accession>
<protein>
    <submittedName>
        <fullName evidence="2">Uncharacterized protein</fullName>
    </submittedName>
</protein>
<evidence type="ECO:0000313" key="2">
    <source>
        <dbReference type="EMBL" id="MDA2804295.1"/>
    </source>
</evidence>
<dbReference type="Proteomes" id="UP001165685">
    <property type="component" value="Unassembled WGS sequence"/>
</dbReference>
<dbReference type="EMBL" id="JAQFWP010000009">
    <property type="protein sequence ID" value="MDA2804295.1"/>
    <property type="molecule type" value="Genomic_DNA"/>
</dbReference>
<organism evidence="2 3">
    <name type="scientific">Nocardiopsis suaedae</name>
    <dbReference type="NCBI Taxonomy" id="3018444"/>
    <lineage>
        <taxon>Bacteria</taxon>
        <taxon>Bacillati</taxon>
        <taxon>Actinomycetota</taxon>
        <taxon>Actinomycetes</taxon>
        <taxon>Streptosporangiales</taxon>
        <taxon>Nocardiopsidaceae</taxon>
        <taxon>Nocardiopsis</taxon>
    </lineage>
</organism>
<dbReference type="RefSeq" id="WP_270676824.1">
    <property type="nucleotide sequence ID" value="NZ_JAQFWP010000009.1"/>
</dbReference>
<feature type="region of interest" description="Disordered" evidence="1">
    <location>
        <begin position="123"/>
        <end position="147"/>
    </location>
</feature>
<reference evidence="2" key="1">
    <citation type="submission" date="2023-01" db="EMBL/GenBank/DDBJ databases">
        <title>Draft genome sequence of Nocardiopsis sp. LSu2-4 isolated from halophytes.</title>
        <authorList>
            <person name="Duangmal K."/>
            <person name="Chantavorakit T."/>
        </authorList>
    </citation>
    <scope>NUCLEOTIDE SEQUENCE</scope>
    <source>
        <strain evidence="2">LSu2-4</strain>
    </source>
</reference>
<keyword evidence="3" id="KW-1185">Reference proteome</keyword>
<name>A0ABT4THW3_9ACTN</name>
<gene>
    <name evidence="2" type="ORF">O4U47_07200</name>
</gene>
<evidence type="ECO:0000313" key="3">
    <source>
        <dbReference type="Proteomes" id="UP001165685"/>
    </source>
</evidence>
<sequence length="199" mass="21202">MSPYSAYPRGARDPGWAALGAAAAAIALPLLAWPLAGMLLPDSSTVPSERPVLLGESEDYEATARFERGWTQLPAESTEGELLVFRRGRVMLQVRLVHPPPGAPEGARDLWRGLERITRTTEPSARFGEPSEMTADQGAQGLKGPVEGDTVSGKAAVFPSPGGGFAVEFTATADRYAAVHDVQAADHVMESVAFSEEER</sequence>
<evidence type="ECO:0000256" key="1">
    <source>
        <dbReference type="SAM" id="MobiDB-lite"/>
    </source>
</evidence>